<evidence type="ECO:0000256" key="10">
    <source>
        <dbReference type="ARBA" id="ARBA00022989"/>
    </source>
</evidence>
<dbReference type="Pfam" id="PF00116">
    <property type="entry name" value="COX2"/>
    <property type="match status" value="1"/>
</dbReference>
<dbReference type="InterPro" id="IPR002429">
    <property type="entry name" value="CcO_II-like_C"/>
</dbReference>
<dbReference type="EC" id="7.1.1.9" evidence="18"/>
<keyword evidence="9 17" id="KW-0249">Electron transport</keyword>
<evidence type="ECO:0000256" key="15">
    <source>
        <dbReference type="ARBA" id="ARBA00047816"/>
    </source>
</evidence>
<dbReference type="GO" id="GO:0004129">
    <property type="term" value="F:cytochrome-c oxidase activity"/>
    <property type="evidence" value="ECO:0007669"/>
    <property type="project" value="UniProtKB-EC"/>
</dbReference>
<dbReference type="Pfam" id="PF00034">
    <property type="entry name" value="Cytochrom_C"/>
    <property type="match status" value="1"/>
</dbReference>
<gene>
    <name evidence="23" type="primary">coxB</name>
    <name evidence="23" type="ORF">DEQ80_11400</name>
</gene>
<dbReference type="PROSITE" id="PS51007">
    <property type="entry name" value="CYTC"/>
    <property type="match status" value="1"/>
</dbReference>
<dbReference type="GO" id="GO:0016491">
    <property type="term" value="F:oxidoreductase activity"/>
    <property type="evidence" value="ECO:0007669"/>
    <property type="project" value="InterPro"/>
</dbReference>
<dbReference type="PANTHER" id="PTHR22888">
    <property type="entry name" value="CYTOCHROME C OXIDASE, SUBUNIT II"/>
    <property type="match status" value="1"/>
</dbReference>
<dbReference type="PROSITE" id="PS50857">
    <property type="entry name" value="COX2_CUA"/>
    <property type="match status" value="1"/>
</dbReference>
<evidence type="ECO:0000256" key="3">
    <source>
        <dbReference type="ARBA" id="ARBA00022448"/>
    </source>
</evidence>
<comment type="function">
    <text evidence="14 18">Subunits I and II form the functional core of the enzyme complex. Electrons originating in cytochrome c are transferred via heme a and Cu(A) to the binuclear center formed by heme a3 and Cu(B).</text>
</comment>
<dbReference type="Proteomes" id="UP000264141">
    <property type="component" value="Unassembled WGS sequence"/>
</dbReference>
<feature type="domain" description="Cytochrome oxidase subunit II copper A binding" evidence="20">
    <location>
        <begin position="255"/>
        <end position="368"/>
    </location>
</feature>
<evidence type="ECO:0000259" key="22">
    <source>
        <dbReference type="PROSITE" id="PS51007"/>
    </source>
</evidence>
<keyword evidence="4 16" id="KW-0349">Heme</keyword>
<evidence type="ECO:0000256" key="14">
    <source>
        <dbReference type="ARBA" id="ARBA00024688"/>
    </source>
</evidence>
<dbReference type="SUPFAM" id="SSF81464">
    <property type="entry name" value="Cytochrome c oxidase subunit II-like, transmembrane region"/>
    <property type="match status" value="1"/>
</dbReference>
<feature type="transmembrane region" description="Helical" evidence="19">
    <location>
        <begin position="141"/>
        <end position="164"/>
    </location>
</feature>
<dbReference type="InterPro" id="IPR011759">
    <property type="entry name" value="Cyt_c_oxidase_su2_TM_dom"/>
</dbReference>
<feature type="domain" description="Cytochrome c" evidence="22">
    <location>
        <begin position="376"/>
        <end position="473"/>
    </location>
</feature>
<evidence type="ECO:0000313" key="24">
    <source>
        <dbReference type="Proteomes" id="UP000264141"/>
    </source>
</evidence>
<evidence type="ECO:0000256" key="4">
    <source>
        <dbReference type="ARBA" id="ARBA00022617"/>
    </source>
</evidence>
<evidence type="ECO:0000256" key="9">
    <source>
        <dbReference type="ARBA" id="ARBA00022982"/>
    </source>
</evidence>
<dbReference type="AlphaFoldDB" id="A0A3D1JLC6"/>
<comment type="caution">
    <text evidence="23">The sequence shown here is derived from an EMBL/GenBank/DDBJ whole genome shotgun (WGS) entry which is preliminary data.</text>
</comment>
<dbReference type="GO" id="GO:0005507">
    <property type="term" value="F:copper ion binding"/>
    <property type="evidence" value="ECO:0007669"/>
    <property type="project" value="InterPro"/>
</dbReference>
<keyword evidence="10 19" id="KW-1133">Transmembrane helix</keyword>
<dbReference type="InterPro" id="IPR045187">
    <property type="entry name" value="CcO_II"/>
</dbReference>
<dbReference type="STRING" id="229919.GCA_001050195_00298"/>
<evidence type="ECO:0000256" key="1">
    <source>
        <dbReference type="ARBA" id="ARBA00004141"/>
    </source>
</evidence>
<keyword evidence="13 19" id="KW-0472">Membrane</keyword>
<evidence type="ECO:0000256" key="19">
    <source>
        <dbReference type="SAM" id="Phobius"/>
    </source>
</evidence>
<comment type="similarity">
    <text evidence="2 17">Belongs to the cytochrome c oxidase subunit 2 family.</text>
</comment>
<comment type="catalytic activity">
    <reaction evidence="15 18">
        <text>4 Fe(II)-[cytochrome c] + O2 + 8 H(+)(in) = 4 Fe(III)-[cytochrome c] + 2 H2O + 4 H(+)(out)</text>
        <dbReference type="Rhea" id="RHEA:11436"/>
        <dbReference type="Rhea" id="RHEA-COMP:10350"/>
        <dbReference type="Rhea" id="RHEA-COMP:14399"/>
        <dbReference type="ChEBI" id="CHEBI:15377"/>
        <dbReference type="ChEBI" id="CHEBI:15378"/>
        <dbReference type="ChEBI" id="CHEBI:15379"/>
        <dbReference type="ChEBI" id="CHEBI:29033"/>
        <dbReference type="ChEBI" id="CHEBI:29034"/>
        <dbReference type="EC" id="7.1.1.9"/>
    </reaction>
</comment>
<dbReference type="InterPro" id="IPR008972">
    <property type="entry name" value="Cupredoxin"/>
</dbReference>
<dbReference type="NCBIfam" id="TIGR02866">
    <property type="entry name" value="CoxB"/>
    <property type="match status" value="1"/>
</dbReference>
<organism evidence="23 24">
    <name type="scientific">Anaerolinea thermolimosa</name>
    <dbReference type="NCBI Taxonomy" id="229919"/>
    <lineage>
        <taxon>Bacteria</taxon>
        <taxon>Bacillati</taxon>
        <taxon>Chloroflexota</taxon>
        <taxon>Anaerolineae</taxon>
        <taxon>Anaerolineales</taxon>
        <taxon>Anaerolineaceae</taxon>
        <taxon>Anaerolinea</taxon>
    </lineage>
</organism>
<keyword evidence="8" id="KW-1278">Translocase</keyword>
<keyword evidence="11 16" id="KW-0408">Iron</keyword>
<keyword evidence="5 17" id="KW-0679">Respiratory chain</keyword>
<feature type="transmembrane region" description="Helical" evidence="19">
    <location>
        <begin position="226"/>
        <end position="244"/>
    </location>
</feature>
<dbReference type="GO" id="GO:0042773">
    <property type="term" value="P:ATP synthesis coupled electron transport"/>
    <property type="evidence" value="ECO:0007669"/>
    <property type="project" value="TreeGrafter"/>
</dbReference>
<evidence type="ECO:0000256" key="8">
    <source>
        <dbReference type="ARBA" id="ARBA00022967"/>
    </source>
</evidence>
<dbReference type="Gene3D" id="2.60.40.420">
    <property type="entry name" value="Cupredoxins - blue copper proteins"/>
    <property type="match status" value="1"/>
</dbReference>
<evidence type="ECO:0000256" key="2">
    <source>
        <dbReference type="ARBA" id="ARBA00007866"/>
    </source>
</evidence>
<evidence type="ECO:0000256" key="5">
    <source>
        <dbReference type="ARBA" id="ARBA00022660"/>
    </source>
</evidence>
<evidence type="ECO:0000313" key="23">
    <source>
        <dbReference type="EMBL" id="HCE18456.1"/>
    </source>
</evidence>
<dbReference type="InterPro" id="IPR001505">
    <property type="entry name" value="Copper_CuA"/>
</dbReference>
<dbReference type="PANTHER" id="PTHR22888:SF9">
    <property type="entry name" value="CYTOCHROME C OXIDASE SUBUNIT 2"/>
    <property type="match status" value="1"/>
</dbReference>
<keyword evidence="12 18" id="KW-0186">Copper</keyword>
<comment type="subcellular location">
    <subcellularLocation>
        <location evidence="17">Cell membrane</location>
        <topology evidence="17">Multi-pass membrane protein</topology>
    </subcellularLocation>
    <subcellularLocation>
        <location evidence="1">Membrane</location>
        <topology evidence="1">Multi-pass membrane protein</topology>
    </subcellularLocation>
</comment>
<dbReference type="Gene3D" id="1.10.287.90">
    <property type="match status" value="1"/>
</dbReference>
<dbReference type="GO" id="GO:0020037">
    <property type="term" value="F:heme binding"/>
    <property type="evidence" value="ECO:0007669"/>
    <property type="project" value="InterPro"/>
</dbReference>
<evidence type="ECO:0000256" key="17">
    <source>
        <dbReference type="RuleBase" id="RU000456"/>
    </source>
</evidence>
<dbReference type="InterPro" id="IPR036257">
    <property type="entry name" value="Cyt_c_oxidase_su2_TM_sf"/>
</dbReference>
<reference evidence="23 24" key="1">
    <citation type="journal article" date="2018" name="Nat. Biotechnol.">
        <title>A standardized bacterial taxonomy based on genome phylogeny substantially revises the tree of life.</title>
        <authorList>
            <person name="Parks D.H."/>
            <person name="Chuvochina M."/>
            <person name="Waite D.W."/>
            <person name="Rinke C."/>
            <person name="Skarshewski A."/>
            <person name="Chaumeil P.A."/>
            <person name="Hugenholtz P."/>
        </authorList>
    </citation>
    <scope>NUCLEOTIDE SEQUENCE [LARGE SCALE GENOMIC DNA]</scope>
    <source>
        <strain evidence="23">UBA8781</strain>
    </source>
</reference>
<proteinExistence type="inferred from homology"/>
<dbReference type="CDD" id="cd13919">
    <property type="entry name" value="CuRO_HCO_II_like_5"/>
    <property type="match status" value="1"/>
</dbReference>
<keyword evidence="7 16" id="KW-0479">Metal-binding</keyword>
<dbReference type="Pfam" id="PF02790">
    <property type="entry name" value="COX2_TM"/>
    <property type="match status" value="1"/>
</dbReference>
<keyword evidence="3 17" id="KW-0813">Transport</keyword>
<dbReference type="SUPFAM" id="SSF49503">
    <property type="entry name" value="Cupredoxins"/>
    <property type="match status" value="1"/>
</dbReference>
<evidence type="ECO:0000259" key="20">
    <source>
        <dbReference type="PROSITE" id="PS50857"/>
    </source>
</evidence>
<protein>
    <recommendedName>
        <fullName evidence="18">Cytochrome c oxidase subunit 2</fullName>
        <ecNumber evidence="18">7.1.1.9</ecNumber>
    </recommendedName>
</protein>
<sequence>MTGERKPRRVLIASANPLFGKGLMKLYGERWQQQAIQSRLASSMEETLATLDSWQPDLVIVDYDDRAIHREEFLSHFITGSRPMQVILVSLQESGAVVVYDRRTLTPAQANDWLNLPWQPEPSSNPPSRRTPKMKGNTRHLLIAGLLVIVSTAVLYFLLTSIGLLPEEASQQAATIDRLFNAHFFMISLLFSMIVVFLVYSIVVFRSKPGEKTEGAYIKGNNRLEILWTIIPLGTVIAFSFFGARNLAETRKAEPQALNIRVVAFQWGWSFEYSDFGVTSRELYLPVDRQALLSLTSRDVIHSFWVPEFRVKQDALPGENLVKQLRVTPTRIGNYTVMCAELCGGAHAYMNAPVKVVSKADFDQWLGTQVSAVITDPVERGKKWAENTGCISCHSLDGKKLVGPTWKGLYGETVTLADGTTVVADEAYLRTAILDPNAQITQGYPANVMPSNYSSLLTDDQINDLIEYIKSIH</sequence>
<feature type="domain" description="Cytochrome oxidase subunit II transmembrane region profile" evidence="21">
    <location>
        <begin position="158"/>
        <end position="254"/>
    </location>
</feature>
<dbReference type="InterPro" id="IPR036909">
    <property type="entry name" value="Cyt_c-like_dom_sf"/>
</dbReference>
<evidence type="ECO:0000256" key="11">
    <source>
        <dbReference type="ARBA" id="ARBA00023004"/>
    </source>
</evidence>
<feature type="transmembrane region" description="Helical" evidence="19">
    <location>
        <begin position="184"/>
        <end position="205"/>
    </location>
</feature>
<keyword evidence="6 17" id="KW-0812">Transmembrane</keyword>
<dbReference type="PROSITE" id="PS00078">
    <property type="entry name" value="COX2"/>
    <property type="match status" value="1"/>
</dbReference>
<dbReference type="EMBL" id="DPBP01000042">
    <property type="protein sequence ID" value="HCE18456.1"/>
    <property type="molecule type" value="Genomic_DNA"/>
</dbReference>
<evidence type="ECO:0000256" key="12">
    <source>
        <dbReference type="ARBA" id="ARBA00023008"/>
    </source>
</evidence>
<dbReference type="GO" id="GO:0005886">
    <property type="term" value="C:plasma membrane"/>
    <property type="evidence" value="ECO:0007669"/>
    <property type="project" value="UniProtKB-SubCell"/>
</dbReference>
<evidence type="ECO:0000256" key="7">
    <source>
        <dbReference type="ARBA" id="ARBA00022723"/>
    </source>
</evidence>
<dbReference type="Gene3D" id="1.10.760.10">
    <property type="entry name" value="Cytochrome c-like domain"/>
    <property type="match status" value="1"/>
</dbReference>
<name>A0A3D1JLC6_9CHLR</name>
<evidence type="ECO:0000256" key="6">
    <source>
        <dbReference type="ARBA" id="ARBA00022692"/>
    </source>
</evidence>
<dbReference type="SUPFAM" id="SSF46626">
    <property type="entry name" value="Cytochrome c"/>
    <property type="match status" value="1"/>
</dbReference>
<evidence type="ECO:0000256" key="18">
    <source>
        <dbReference type="RuleBase" id="RU004024"/>
    </source>
</evidence>
<dbReference type="InterPro" id="IPR009056">
    <property type="entry name" value="Cyt_c-like_dom"/>
</dbReference>
<comment type="cofactor">
    <cofactor evidence="18">
        <name>Cu cation</name>
        <dbReference type="ChEBI" id="CHEBI:23378"/>
    </cofactor>
    <text evidence="18">Binds a copper A center.</text>
</comment>
<evidence type="ECO:0000259" key="21">
    <source>
        <dbReference type="PROSITE" id="PS50999"/>
    </source>
</evidence>
<dbReference type="PROSITE" id="PS50999">
    <property type="entry name" value="COX2_TM"/>
    <property type="match status" value="1"/>
</dbReference>
<accession>A0A3D1JLC6</accession>
<evidence type="ECO:0000256" key="13">
    <source>
        <dbReference type="ARBA" id="ARBA00023136"/>
    </source>
</evidence>
<dbReference type="InterPro" id="IPR014222">
    <property type="entry name" value="Cyt_c_oxidase_su2"/>
</dbReference>
<evidence type="ECO:0000256" key="16">
    <source>
        <dbReference type="PROSITE-ProRule" id="PRU00433"/>
    </source>
</evidence>